<evidence type="ECO:0000256" key="5">
    <source>
        <dbReference type="ARBA" id="ARBA00022989"/>
    </source>
</evidence>
<dbReference type="InterPro" id="IPR000515">
    <property type="entry name" value="MetI-like"/>
</dbReference>
<feature type="transmembrane region" description="Helical" evidence="7">
    <location>
        <begin position="44"/>
        <end position="68"/>
    </location>
</feature>
<feature type="transmembrane region" description="Helical" evidence="7">
    <location>
        <begin position="140"/>
        <end position="159"/>
    </location>
</feature>
<feature type="transmembrane region" description="Helical" evidence="7">
    <location>
        <begin position="268"/>
        <end position="286"/>
    </location>
</feature>
<dbReference type="PANTHER" id="PTHR30151:SF0">
    <property type="entry name" value="ABC TRANSPORTER PERMEASE PROTEIN MJ0413-RELATED"/>
    <property type="match status" value="1"/>
</dbReference>
<dbReference type="SUPFAM" id="SSF161098">
    <property type="entry name" value="MetI-like"/>
    <property type="match status" value="1"/>
</dbReference>
<evidence type="ECO:0000256" key="6">
    <source>
        <dbReference type="ARBA" id="ARBA00023136"/>
    </source>
</evidence>
<evidence type="ECO:0000313" key="10">
    <source>
        <dbReference type="EMBL" id="MDQ0390305.1"/>
    </source>
</evidence>
<name>A0ABU0F6W5_9HYPH</name>
<feature type="domain" description="ABC transmembrane type-1" evidence="9">
    <location>
        <begin position="102"/>
        <end position="282"/>
    </location>
</feature>
<reference evidence="10 11" key="1">
    <citation type="submission" date="2023-07" db="EMBL/GenBank/DDBJ databases">
        <title>Genomic Encyclopedia of Type Strains, Phase IV (KMG-IV): sequencing the most valuable type-strain genomes for metagenomic binning, comparative biology and taxonomic classification.</title>
        <authorList>
            <person name="Goeker M."/>
        </authorList>
    </citation>
    <scope>NUCLEOTIDE SEQUENCE [LARGE SCALE GENOMIC DNA]</scope>
    <source>
        <strain evidence="10 11">DSM 5896</strain>
    </source>
</reference>
<sequence length="301" mass="31496">MAEAEPLEMTEGAENPSGGARRTAGSRPVRLLALRRLAAALDPLRLAGLVLVVAIWEGLAAAAPPIILPSPLAVAARLWNDFLDAPSLAYYGVANPNLCDNLIYTMENVALAVAVGAALGTVAGLVSARFGLVRAVVDPIMMTAGTVPILIAAPFLLIWFGVGRLSAVCLVIFYVVVILYLFAQRAASNLNPIYEDFARTLGATPRRIVVDLLIPATIPEILGGLRIALAGAWGLEAVAELLGSQEGVGKVLEVLAGATDTEGIMANLLMLGLVAVIVDAVAGWFVRRVAGWSASFVPERN</sequence>
<comment type="caution">
    <text evidence="10">The sequence shown here is derived from an EMBL/GenBank/DDBJ whole genome shotgun (WGS) entry which is preliminary data.</text>
</comment>
<dbReference type="EMBL" id="JAUSVK010000001">
    <property type="protein sequence ID" value="MDQ0390305.1"/>
    <property type="molecule type" value="Genomic_DNA"/>
</dbReference>
<evidence type="ECO:0000256" key="7">
    <source>
        <dbReference type="RuleBase" id="RU363032"/>
    </source>
</evidence>
<keyword evidence="3" id="KW-1003">Cell membrane</keyword>
<comment type="subcellular location">
    <subcellularLocation>
        <location evidence="1 7">Cell membrane</location>
        <topology evidence="1 7">Multi-pass membrane protein</topology>
    </subcellularLocation>
</comment>
<dbReference type="PROSITE" id="PS50928">
    <property type="entry name" value="ABC_TM1"/>
    <property type="match status" value="1"/>
</dbReference>
<evidence type="ECO:0000256" key="2">
    <source>
        <dbReference type="ARBA" id="ARBA00022448"/>
    </source>
</evidence>
<dbReference type="InterPro" id="IPR035906">
    <property type="entry name" value="MetI-like_sf"/>
</dbReference>
<dbReference type="CDD" id="cd06261">
    <property type="entry name" value="TM_PBP2"/>
    <property type="match status" value="1"/>
</dbReference>
<keyword evidence="2 7" id="KW-0813">Transport</keyword>
<evidence type="ECO:0000256" key="4">
    <source>
        <dbReference type="ARBA" id="ARBA00022692"/>
    </source>
</evidence>
<comment type="similarity">
    <text evidence="7">Belongs to the binding-protein-dependent transport system permease family.</text>
</comment>
<dbReference type="Proteomes" id="UP001237448">
    <property type="component" value="Unassembled WGS sequence"/>
</dbReference>
<keyword evidence="5 7" id="KW-1133">Transmembrane helix</keyword>
<feature type="transmembrane region" description="Helical" evidence="7">
    <location>
        <begin position="165"/>
        <end position="183"/>
    </location>
</feature>
<keyword evidence="6 7" id="KW-0472">Membrane</keyword>
<organism evidence="10 11">
    <name type="scientific">Labrys monachus</name>
    <dbReference type="NCBI Taxonomy" id="217067"/>
    <lineage>
        <taxon>Bacteria</taxon>
        <taxon>Pseudomonadati</taxon>
        <taxon>Pseudomonadota</taxon>
        <taxon>Alphaproteobacteria</taxon>
        <taxon>Hyphomicrobiales</taxon>
        <taxon>Xanthobacteraceae</taxon>
        <taxon>Labrys</taxon>
    </lineage>
</organism>
<evidence type="ECO:0000256" key="8">
    <source>
        <dbReference type="SAM" id="MobiDB-lite"/>
    </source>
</evidence>
<keyword evidence="11" id="KW-1185">Reference proteome</keyword>
<evidence type="ECO:0000313" key="11">
    <source>
        <dbReference type="Proteomes" id="UP001237448"/>
    </source>
</evidence>
<gene>
    <name evidence="10" type="ORF">J3R73_000097</name>
</gene>
<evidence type="ECO:0000256" key="1">
    <source>
        <dbReference type="ARBA" id="ARBA00004651"/>
    </source>
</evidence>
<dbReference type="Pfam" id="PF00528">
    <property type="entry name" value="BPD_transp_1"/>
    <property type="match status" value="1"/>
</dbReference>
<protein>
    <submittedName>
        <fullName evidence="10">ABC-type nitrate/sulfonate/bicarbonate transport system permease component</fullName>
    </submittedName>
</protein>
<feature type="region of interest" description="Disordered" evidence="8">
    <location>
        <begin position="1"/>
        <end position="24"/>
    </location>
</feature>
<dbReference type="Gene3D" id="1.10.3720.10">
    <property type="entry name" value="MetI-like"/>
    <property type="match status" value="1"/>
</dbReference>
<feature type="transmembrane region" description="Helical" evidence="7">
    <location>
        <begin position="109"/>
        <end position="128"/>
    </location>
</feature>
<accession>A0ABU0F6W5</accession>
<dbReference type="RefSeq" id="WP_307421467.1">
    <property type="nucleotide sequence ID" value="NZ_JAUSVK010000001.1"/>
</dbReference>
<dbReference type="PANTHER" id="PTHR30151">
    <property type="entry name" value="ALKANE SULFONATE ABC TRANSPORTER-RELATED, MEMBRANE SUBUNIT"/>
    <property type="match status" value="1"/>
</dbReference>
<keyword evidence="4 7" id="KW-0812">Transmembrane</keyword>
<evidence type="ECO:0000259" key="9">
    <source>
        <dbReference type="PROSITE" id="PS50928"/>
    </source>
</evidence>
<evidence type="ECO:0000256" key="3">
    <source>
        <dbReference type="ARBA" id="ARBA00022475"/>
    </source>
</evidence>
<proteinExistence type="inferred from homology"/>